<dbReference type="AlphaFoldDB" id="A0A6H2HCF1"/>
<feature type="domain" description="PgaA membrane beta barrel" evidence="3">
    <location>
        <begin position="336"/>
        <end position="447"/>
    </location>
</feature>
<evidence type="ECO:0000256" key="1">
    <source>
        <dbReference type="PROSITE-ProRule" id="PRU00339"/>
    </source>
</evidence>
<evidence type="ECO:0000256" key="2">
    <source>
        <dbReference type="SAM" id="SignalP"/>
    </source>
</evidence>
<dbReference type="InterPro" id="IPR019734">
    <property type="entry name" value="TPR_rpt"/>
</dbReference>
<protein>
    <submittedName>
        <fullName evidence="4">TPR repeat-containing protein YrrB</fullName>
    </submittedName>
</protein>
<feature type="signal peptide" evidence="2">
    <location>
        <begin position="1"/>
        <end position="21"/>
    </location>
</feature>
<dbReference type="KEGG" id="pvac:HC248_02884"/>
<dbReference type="Proteomes" id="UP000502041">
    <property type="component" value="Chromosome"/>
</dbReference>
<reference evidence="4 5" key="1">
    <citation type="submission" date="2020-04" db="EMBL/GenBank/DDBJ databases">
        <title>Complete genome of a Psychrophilic, Marine, Gas Vacuolate Bacterium Polaromonas vacuolata KCTC 22033T.</title>
        <authorList>
            <person name="Hwang K."/>
            <person name="Kim K.M."/>
        </authorList>
    </citation>
    <scope>NUCLEOTIDE SEQUENCE [LARGE SCALE GENOMIC DNA]</scope>
    <source>
        <strain evidence="4 5">KCTC 22033</strain>
    </source>
</reference>
<keyword evidence="2" id="KW-0732">Signal</keyword>
<evidence type="ECO:0000259" key="3">
    <source>
        <dbReference type="Pfam" id="PF21197"/>
    </source>
</evidence>
<dbReference type="RefSeq" id="WP_168923050.1">
    <property type="nucleotide sequence ID" value="NZ_CP051461.1"/>
</dbReference>
<organism evidence="4 5">
    <name type="scientific">Polaromonas vacuolata</name>
    <dbReference type="NCBI Taxonomy" id="37448"/>
    <lineage>
        <taxon>Bacteria</taxon>
        <taxon>Pseudomonadati</taxon>
        <taxon>Pseudomonadota</taxon>
        <taxon>Betaproteobacteria</taxon>
        <taxon>Burkholderiales</taxon>
        <taxon>Comamonadaceae</taxon>
        <taxon>Polaromonas</taxon>
    </lineage>
</organism>
<feature type="chain" id="PRO_5026132959" evidence="2">
    <location>
        <begin position="22"/>
        <end position="524"/>
    </location>
</feature>
<sequence>MIFLNYWVLACCVTATVYPLAAQSNQSAPTSSEVPSTAASNTQLTQSVDDLVEAARAASRADQNYASTALFAQAINQAPERRREWLPEYADQLLYSNQSTQAIPLYQEVLDAPRSQDEKRRSLNGLGNAYLWTDRPSQAREFFEALLREDPNNQEVQRSLGRALSWSGRQREAITHLQQYLRDHPEDQEARVQLAQSQAWMGRQDFAVKTLEDISADRAGARKLHAELERAIAPRTVVDARQSSQSDQVNIRSLRLGHWLNFSNARGAVGLQLEQTEYEREDHSDSIQVSRPMLSGRYRLSDGFEINTEIGRERISPRGSAVQEANVYSSWLTWWPNDIVRFDLSSSRSSFDNLQSLRLGVTANQNALSIDFTPSERQRYNAKIESANYSDGNARLGNQLQAEYRFFSRPEVWVGVKHTRFAFDQQTNNGYFNPLSFHATQLTLRSNWHPDGPDGRWDLASNLAIGSEHVQPDGNKPTSDLSLRAAYKLDAETRLELRLQRFSSRTQTLGFSRRALELTLARTW</sequence>
<accession>A0A6H2HCF1</accession>
<dbReference type="InterPro" id="IPR011990">
    <property type="entry name" value="TPR-like_helical_dom_sf"/>
</dbReference>
<dbReference type="SUPFAM" id="SSF48452">
    <property type="entry name" value="TPR-like"/>
    <property type="match status" value="1"/>
</dbReference>
<keyword evidence="5" id="KW-1185">Reference proteome</keyword>
<dbReference type="Gene3D" id="1.25.40.10">
    <property type="entry name" value="Tetratricopeptide repeat domain"/>
    <property type="match status" value="1"/>
</dbReference>
<gene>
    <name evidence="4" type="primary">yrrB</name>
    <name evidence="4" type="ORF">HC248_02884</name>
</gene>
<keyword evidence="1" id="KW-0802">TPR repeat</keyword>
<feature type="repeat" description="TPR" evidence="1">
    <location>
        <begin position="120"/>
        <end position="153"/>
    </location>
</feature>
<dbReference type="Pfam" id="PF21197">
    <property type="entry name" value="PgaA_barrel"/>
    <property type="match status" value="1"/>
</dbReference>
<proteinExistence type="predicted"/>
<name>A0A6H2HCF1_9BURK</name>
<dbReference type="EMBL" id="CP051461">
    <property type="protein sequence ID" value="QJC57555.1"/>
    <property type="molecule type" value="Genomic_DNA"/>
</dbReference>
<evidence type="ECO:0000313" key="5">
    <source>
        <dbReference type="Proteomes" id="UP000502041"/>
    </source>
</evidence>
<dbReference type="PROSITE" id="PS50005">
    <property type="entry name" value="TPR"/>
    <property type="match status" value="1"/>
</dbReference>
<dbReference type="Pfam" id="PF14559">
    <property type="entry name" value="TPR_19"/>
    <property type="match status" value="1"/>
</dbReference>
<dbReference type="InterPro" id="IPR049003">
    <property type="entry name" value="PgaA_barrel"/>
</dbReference>
<evidence type="ECO:0000313" key="4">
    <source>
        <dbReference type="EMBL" id="QJC57555.1"/>
    </source>
</evidence>